<dbReference type="AlphaFoldDB" id="A0A6V8K706"/>
<keyword evidence="3" id="KW-1185">Reference proteome</keyword>
<dbReference type="Proteomes" id="UP000482800">
    <property type="component" value="Unassembled WGS sequence"/>
</dbReference>
<evidence type="ECO:0000313" key="2">
    <source>
        <dbReference type="EMBL" id="GFJ80983.1"/>
    </source>
</evidence>
<name>A0A6V8K706_9ACTN</name>
<proteinExistence type="predicted"/>
<reference evidence="2 3" key="2">
    <citation type="submission" date="2020-03" db="EMBL/GenBank/DDBJ databases">
        <authorList>
            <person name="Ichikawa N."/>
            <person name="Kimura A."/>
            <person name="Kitahashi Y."/>
            <person name="Uohara A."/>
        </authorList>
    </citation>
    <scope>NUCLEOTIDE SEQUENCE [LARGE SCALE GENOMIC DNA]</scope>
    <source>
        <strain evidence="2 3">NBRC 108639</strain>
    </source>
</reference>
<sequence>MPDKQSGDRMPRPEELTGTQAPTGDVREVQPRPPAPGAGFLRVRMGVEDGTLIVHSARFVDTGQVVAEPLRPGYAYEFSAQGHRIWSANLADFGVRRSFPNPQGLPAQQTHHVIQDPNPRFEARVPASAFSTTDISQVEVALYRLTRLPAEAAAGAAVPGRPTPDVLPTREPGPSTPAVTLSALPREDGELVARAGAGILAGLPAEYDTEVRRALSS</sequence>
<feature type="region of interest" description="Disordered" evidence="1">
    <location>
        <begin position="1"/>
        <end position="38"/>
    </location>
</feature>
<evidence type="ECO:0000256" key="1">
    <source>
        <dbReference type="SAM" id="MobiDB-lite"/>
    </source>
</evidence>
<evidence type="ECO:0000313" key="3">
    <source>
        <dbReference type="Proteomes" id="UP000482800"/>
    </source>
</evidence>
<dbReference type="RefSeq" id="WP_173059506.1">
    <property type="nucleotide sequence ID" value="NZ_BAABGO010000028.1"/>
</dbReference>
<feature type="region of interest" description="Disordered" evidence="1">
    <location>
        <begin position="153"/>
        <end position="184"/>
    </location>
</feature>
<accession>A0A6V8K706</accession>
<organism evidence="2 3">
    <name type="scientific">Phytohabitans houttuyneae</name>
    <dbReference type="NCBI Taxonomy" id="1076126"/>
    <lineage>
        <taxon>Bacteria</taxon>
        <taxon>Bacillati</taxon>
        <taxon>Actinomycetota</taxon>
        <taxon>Actinomycetes</taxon>
        <taxon>Micromonosporales</taxon>
        <taxon>Micromonosporaceae</taxon>
    </lineage>
</organism>
<comment type="caution">
    <text evidence="2">The sequence shown here is derived from an EMBL/GenBank/DDBJ whole genome shotgun (WGS) entry which is preliminary data.</text>
</comment>
<reference evidence="2 3" key="1">
    <citation type="submission" date="2020-03" db="EMBL/GenBank/DDBJ databases">
        <title>Whole genome shotgun sequence of Phytohabitans houttuyneae NBRC 108639.</title>
        <authorList>
            <person name="Komaki H."/>
            <person name="Tamura T."/>
        </authorList>
    </citation>
    <scope>NUCLEOTIDE SEQUENCE [LARGE SCALE GENOMIC DNA]</scope>
    <source>
        <strain evidence="2 3">NBRC 108639</strain>
    </source>
</reference>
<protein>
    <submittedName>
        <fullName evidence="2">Uncharacterized protein</fullName>
    </submittedName>
</protein>
<feature type="compositionally biased region" description="Basic and acidic residues" evidence="1">
    <location>
        <begin position="1"/>
        <end position="15"/>
    </location>
</feature>
<dbReference type="EMBL" id="BLPF01000002">
    <property type="protein sequence ID" value="GFJ80983.1"/>
    <property type="molecule type" value="Genomic_DNA"/>
</dbReference>
<gene>
    <name evidence="2" type="ORF">Phou_051630</name>
</gene>